<dbReference type="STRING" id="43775.SAMN04489760_102219"/>
<dbReference type="EMBL" id="FOBS01000002">
    <property type="protein sequence ID" value="SEM02423.1"/>
    <property type="molecule type" value="Genomic_DNA"/>
</dbReference>
<name>A0A1H7UZU1_9BACT</name>
<keyword evidence="2" id="KW-1185">Reference proteome</keyword>
<protein>
    <submittedName>
        <fullName evidence="1">IS66 Orf2 like protein</fullName>
    </submittedName>
</protein>
<dbReference type="Pfam" id="PF05717">
    <property type="entry name" value="TnpB_IS66"/>
    <property type="match status" value="1"/>
</dbReference>
<dbReference type="PANTHER" id="PTHR36455">
    <property type="match status" value="1"/>
</dbReference>
<evidence type="ECO:0000313" key="1">
    <source>
        <dbReference type="EMBL" id="SEM02423.1"/>
    </source>
</evidence>
<gene>
    <name evidence="1" type="ORF">SAMN04489760_102219</name>
</gene>
<dbReference type="PANTHER" id="PTHR36455:SF1">
    <property type="entry name" value="BLR8292 PROTEIN"/>
    <property type="match status" value="1"/>
</dbReference>
<proteinExistence type="predicted"/>
<evidence type="ECO:0000313" key="2">
    <source>
        <dbReference type="Proteomes" id="UP000198744"/>
    </source>
</evidence>
<dbReference type="Proteomes" id="UP000198744">
    <property type="component" value="Unassembled WGS sequence"/>
</dbReference>
<dbReference type="RefSeq" id="WP_217638859.1">
    <property type="nucleotide sequence ID" value="NZ_FOBS01000002.1"/>
</dbReference>
<dbReference type="AlphaFoldDB" id="A0A1H7UZU1"/>
<accession>A0A1H7UZU1</accession>
<dbReference type="NCBIfam" id="NF033819">
    <property type="entry name" value="IS66_TnpB"/>
    <property type="match status" value="1"/>
</dbReference>
<sequence>MLGLTAATHIYLYRGRCDMRKSFDGLCGIIRSELGADPLSGSLFVFVNRRRSMVKLLYWDRDGLALWYKRLERGCFILPERWTEDGLIERRDLTMLLEGIVPKKVGKRYKIGI</sequence>
<dbReference type="InterPro" id="IPR008878">
    <property type="entry name" value="Transposase_IS66_Orf2"/>
</dbReference>
<reference evidence="1 2" key="1">
    <citation type="submission" date="2016-10" db="EMBL/GenBank/DDBJ databases">
        <authorList>
            <person name="de Groot N.N."/>
        </authorList>
    </citation>
    <scope>NUCLEOTIDE SEQUENCE [LARGE SCALE GENOMIC DNA]</scope>
    <source>
        <strain evidence="1 2">DSM 8423</strain>
    </source>
</reference>
<organism evidence="1 2">
    <name type="scientific">Syntrophus gentianae</name>
    <dbReference type="NCBI Taxonomy" id="43775"/>
    <lineage>
        <taxon>Bacteria</taxon>
        <taxon>Pseudomonadati</taxon>
        <taxon>Thermodesulfobacteriota</taxon>
        <taxon>Syntrophia</taxon>
        <taxon>Syntrophales</taxon>
        <taxon>Syntrophaceae</taxon>
        <taxon>Syntrophus</taxon>
    </lineage>
</organism>